<dbReference type="AlphaFoldDB" id="A0A1D9P0A7"/>
<dbReference type="InterPro" id="IPR001029">
    <property type="entry name" value="Flagellin_N"/>
</dbReference>
<dbReference type="InterPro" id="IPR001492">
    <property type="entry name" value="Flagellin"/>
</dbReference>
<accession>A0A1D9P0A7</accession>
<dbReference type="Proteomes" id="UP000179284">
    <property type="component" value="Chromosome I"/>
</dbReference>
<dbReference type="SUPFAM" id="SSF64518">
    <property type="entry name" value="Phase 1 flagellin"/>
    <property type="match status" value="1"/>
</dbReference>
<feature type="domain" description="Flagellin N-terminal" evidence="3">
    <location>
        <begin position="20"/>
        <end position="128"/>
    </location>
</feature>
<dbReference type="EMBL" id="CP017831">
    <property type="protein sequence ID" value="AOZ96058.1"/>
    <property type="molecule type" value="Genomic_DNA"/>
</dbReference>
<evidence type="ECO:0000256" key="2">
    <source>
        <dbReference type="SAM" id="Coils"/>
    </source>
</evidence>
<name>A0A1D9P0A7_9FIRM</name>
<keyword evidence="4" id="KW-0966">Cell projection</keyword>
<feature type="coiled-coil region" evidence="2">
    <location>
        <begin position="211"/>
        <end position="247"/>
    </location>
</feature>
<gene>
    <name evidence="4" type="ORF">bhn_I1024</name>
</gene>
<dbReference type="GO" id="GO:0005198">
    <property type="term" value="F:structural molecule activity"/>
    <property type="evidence" value="ECO:0007669"/>
    <property type="project" value="InterPro"/>
</dbReference>
<sequence>MSSISSVGGYSSYSPYSTIAAGGTYTSASQGASELAIQEKTESQVRGLDAGSENLTSAKSVLNIEDGALDGITDYLQSIRELSVKAMNGTMSDDDKQYIQDQIEQYKQGIEDIANGTTYNEKQLLNGKTQDMSVATDNNGSEETVSTYNTTLKALGIEDYNVTGDFNVNDIDKALEKVTGNRSNAGAQTNGVEHALTYNSHAAMELNGYQMDKEEDNATKALQQLKTQQALNSYQTLLQKKEQENNERQSLMVFA</sequence>
<proteinExistence type="predicted"/>
<organism evidence="4 5">
    <name type="scientific">Butyrivibrio hungatei</name>
    <dbReference type="NCBI Taxonomy" id="185008"/>
    <lineage>
        <taxon>Bacteria</taxon>
        <taxon>Bacillati</taxon>
        <taxon>Bacillota</taxon>
        <taxon>Clostridia</taxon>
        <taxon>Lachnospirales</taxon>
        <taxon>Lachnospiraceae</taxon>
        <taxon>Butyrivibrio</taxon>
    </lineage>
</organism>
<dbReference type="RefSeq" id="WP_083385763.1">
    <property type="nucleotide sequence ID" value="NZ_CP017831.1"/>
</dbReference>
<dbReference type="PANTHER" id="PTHR42792">
    <property type="entry name" value="FLAGELLIN"/>
    <property type="match status" value="1"/>
</dbReference>
<protein>
    <recommendedName>
        <fullName evidence="1">Flagellin</fullName>
    </recommendedName>
</protein>
<reference evidence="5" key="1">
    <citation type="submission" date="2016-10" db="EMBL/GenBank/DDBJ databases">
        <title>The complete genome sequence of the rumen bacterium Butyrivibrio hungatei MB2003.</title>
        <authorList>
            <person name="Palevich N."/>
            <person name="Kelly W.J."/>
            <person name="Leahy S.C."/>
            <person name="Altermann E."/>
            <person name="Rakonjac J."/>
            <person name="Attwood G.T."/>
        </authorList>
    </citation>
    <scope>NUCLEOTIDE SEQUENCE [LARGE SCALE GENOMIC DNA]</scope>
    <source>
        <strain evidence="5">MB2003</strain>
    </source>
</reference>
<dbReference type="PANTHER" id="PTHR42792:SF2">
    <property type="entry name" value="FLAGELLIN"/>
    <property type="match status" value="1"/>
</dbReference>
<dbReference type="PRINTS" id="PR00207">
    <property type="entry name" value="FLAGELLIN"/>
</dbReference>
<dbReference type="Gene3D" id="1.20.1330.10">
    <property type="entry name" value="f41 fragment of flagellin, N-terminal domain"/>
    <property type="match status" value="1"/>
</dbReference>
<keyword evidence="4" id="KW-0969">Cilium</keyword>
<dbReference type="OrthoDB" id="9781172at2"/>
<dbReference type="GO" id="GO:0009288">
    <property type="term" value="C:bacterial-type flagellum"/>
    <property type="evidence" value="ECO:0007669"/>
    <property type="project" value="InterPro"/>
</dbReference>
<keyword evidence="2" id="KW-0175">Coiled coil</keyword>
<dbReference type="Pfam" id="PF00669">
    <property type="entry name" value="Flagellin_N"/>
    <property type="match status" value="1"/>
</dbReference>
<evidence type="ECO:0000313" key="4">
    <source>
        <dbReference type="EMBL" id="AOZ96058.1"/>
    </source>
</evidence>
<dbReference type="KEGG" id="bhu:bhn_I1024"/>
<keyword evidence="4" id="KW-0282">Flagellum</keyword>
<keyword evidence="5" id="KW-1185">Reference proteome</keyword>
<evidence type="ECO:0000313" key="5">
    <source>
        <dbReference type="Proteomes" id="UP000179284"/>
    </source>
</evidence>
<evidence type="ECO:0000259" key="3">
    <source>
        <dbReference type="Pfam" id="PF00669"/>
    </source>
</evidence>
<evidence type="ECO:0000256" key="1">
    <source>
        <dbReference type="ARBA" id="ARBA00020110"/>
    </source>
</evidence>